<protein>
    <submittedName>
        <fullName evidence="1">Uncharacterized protein</fullName>
    </submittedName>
</protein>
<name>A0AAW1N0V8_POPJA</name>
<sequence>MESSSVQQEEITRELKTNLVTVNTINNPRYRQQFKYSELKPSADQAGAKTKKMFLQTSVQCRSQVVTVKIAD</sequence>
<organism evidence="1 2">
    <name type="scientific">Popillia japonica</name>
    <name type="common">Japanese beetle</name>
    <dbReference type="NCBI Taxonomy" id="7064"/>
    <lineage>
        <taxon>Eukaryota</taxon>
        <taxon>Metazoa</taxon>
        <taxon>Ecdysozoa</taxon>
        <taxon>Arthropoda</taxon>
        <taxon>Hexapoda</taxon>
        <taxon>Insecta</taxon>
        <taxon>Pterygota</taxon>
        <taxon>Neoptera</taxon>
        <taxon>Endopterygota</taxon>
        <taxon>Coleoptera</taxon>
        <taxon>Polyphaga</taxon>
        <taxon>Scarabaeiformia</taxon>
        <taxon>Scarabaeidae</taxon>
        <taxon>Rutelinae</taxon>
        <taxon>Popillia</taxon>
    </lineage>
</organism>
<dbReference type="Proteomes" id="UP001458880">
    <property type="component" value="Unassembled WGS sequence"/>
</dbReference>
<evidence type="ECO:0000313" key="2">
    <source>
        <dbReference type="Proteomes" id="UP001458880"/>
    </source>
</evidence>
<proteinExistence type="predicted"/>
<reference evidence="1 2" key="1">
    <citation type="journal article" date="2024" name="BMC Genomics">
        <title>De novo assembly and annotation of Popillia japonica's genome with initial clues to its potential as an invasive pest.</title>
        <authorList>
            <person name="Cucini C."/>
            <person name="Boschi S."/>
            <person name="Funari R."/>
            <person name="Cardaioli E."/>
            <person name="Iannotti N."/>
            <person name="Marturano G."/>
            <person name="Paoli F."/>
            <person name="Bruttini M."/>
            <person name="Carapelli A."/>
            <person name="Frati F."/>
            <person name="Nardi F."/>
        </authorList>
    </citation>
    <scope>NUCLEOTIDE SEQUENCE [LARGE SCALE GENOMIC DNA]</scope>
    <source>
        <strain evidence="1">DMR45628</strain>
    </source>
</reference>
<keyword evidence="2" id="KW-1185">Reference proteome</keyword>
<comment type="caution">
    <text evidence="1">The sequence shown here is derived from an EMBL/GenBank/DDBJ whole genome shotgun (WGS) entry which is preliminary data.</text>
</comment>
<dbReference type="AlphaFoldDB" id="A0AAW1N0V8"/>
<dbReference type="EMBL" id="JASPKY010000011">
    <property type="protein sequence ID" value="KAK9753649.1"/>
    <property type="molecule type" value="Genomic_DNA"/>
</dbReference>
<evidence type="ECO:0000313" key="1">
    <source>
        <dbReference type="EMBL" id="KAK9753649.1"/>
    </source>
</evidence>
<accession>A0AAW1N0V8</accession>
<gene>
    <name evidence="1" type="ORF">QE152_g1826</name>
</gene>